<accession>R0LUX6</accession>
<proteinExistence type="predicted"/>
<dbReference type="EMBL" id="KB742804">
    <property type="protein sequence ID" value="EOB04233.1"/>
    <property type="molecule type" value="Genomic_DNA"/>
</dbReference>
<keyword evidence="2" id="KW-1185">Reference proteome</keyword>
<dbReference type="Proteomes" id="UP000296049">
    <property type="component" value="Unassembled WGS sequence"/>
</dbReference>
<sequence>MTKQKRAALMDLSITHLQLRPHAVTPHCSETYQDMSACFPNGYARRTMSTCLPGVERQGAFPVRLDSPSARWLAQPCVQWRLKWEQKRADEDCCAWMSQSNTIMVSLKTSLHSRMRQKNGWNNSSEGNNKEWSIVPIQTRVKERKALYEQLGKKSRVIPKNDPNPYEGQLQAIFLPATGLDTHGNICQTAQEVVQRVATSAQTWPTSKTGSIKPTQRAVPHIGSETACWYPDTASFTYAH</sequence>
<evidence type="ECO:0000313" key="2">
    <source>
        <dbReference type="Proteomes" id="UP000296049"/>
    </source>
</evidence>
<gene>
    <name evidence="1" type="ORF">Anapl_14703</name>
</gene>
<evidence type="ECO:0000313" key="1">
    <source>
        <dbReference type="EMBL" id="EOB04233.1"/>
    </source>
</evidence>
<dbReference type="AlphaFoldDB" id="R0LUX6"/>
<protein>
    <submittedName>
        <fullName evidence="1">Uncharacterized protein</fullName>
    </submittedName>
</protein>
<name>R0LUX6_ANAPL</name>
<reference evidence="2" key="1">
    <citation type="journal article" date="2013" name="Nat. Genet.">
        <title>The duck genome and transcriptome provide insight into an avian influenza virus reservoir species.</title>
        <authorList>
            <person name="Huang Y."/>
            <person name="Li Y."/>
            <person name="Burt D.W."/>
            <person name="Chen H."/>
            <person name="Zhang Y."/>
            <person name="Qian W."/>
            <person name="Kim H."/>
            <person name="Gan S."/>
            <person name="Zhao Y."/>
            <person name="Li J."/>
            <person name="Yi K."/>
            <person name="Feng H."/>
            <person name="Zhu P."/>
            <person name="Li B."/>
            <person name="Liu Q."/>
            <person name="Fairley S."/>
            <person name="Magor K.E."/>
            <person name="Du Z."/>
            <person name="Hu X."/>
            <person name="Goodman L."/>
            <person name="Tafer H."/>
            <person name="Vignal A."/>
            <person name="Lee T."/>
            <person name="Kim K.W."/>
            <person name="Sheng Z."/>
            <person name="An Y."/>
            <person name="Searle S."/>
            <person name="Herrero J."/>
            <person name="Groenen M.A."/>
            <person name="Crooijmans R.P."/>
            <person name="Faraut T."/>
            <person name="Cai Q."/>
            <person name="Webster R.G."/>
            <person name="Aldridge J.R."/>
            <person name="Warren W.C."/>
            <person name="Bartschat S."/>
            <person name="Kehr S."/>
            <person name="Marz M."/>
            <person name="Stadler P.F."/>
            <person name="Smith J."/>
            <person name="Kraus R.H."/>
            <person name="Zhao Y."/>
            <person name="Ren L."/>
            <person name="Fei J."/>
            <person name="Morisson M."/>
            <person name="Kaiser P."/>
            <person name="Griffin D.K."/>
            <person name="Rao M."/>
            <person name="Pitel F."/>
            <person name="Wang J."/>
            <person name="Li N."/>
        </authorList>
    </citation>
    <scope>NUCLEOTIDE SEQUENCE [LARGE SCALE GENOMIC DNA]</scope>
</reference>
<organism evidence="1 2">
    <name type="scientific">Anas platyrhynchos</name>
    <name type="common">Mallard</name>
    <name type="synonym">Anas boschas</name>
    <dbReference type="NCBI Taxonomy" id="8839"/>
    <lineage>
        <taxon>Eukaryota</taxon>
        <taxon>Metazoa</taxon>
        <taxon>Chordata</taxon>
        <taxon>Craniata</taxon>
        <taxon>Vertebrata</taxon>
        <taxon>Euteleostomi</taxon>
        <taxon>Archelosauria</taxon>
        <taxon>Archosauria</taxon>
        <taxon>Dinosauria</taxon>
        <taxon>Saurischia</taxon>
        <taxon>Theropoda</taxon>
        <taxon>Coelurosauria</taxon>
        <taxon>Aves</taxon>
        <taxon>Neognathae</taxon>
        <taxon>Galloanserae</taxon>
        <taxon>Anseriformes</taxon>
        <taxon>Anatidae</taxon>
        <taxon>Anatinae</taxon>
        <taxon>Anas</taxon>
    </lineage>
</organism>